<protein>
    <submittedName>
        <fullName evidence="6">CSC1-like protein 2</fullName>
    </submittedName>
</protein>
<feature type="domain" description="CSC1/OSCA1-like 7TM region" evidence="4">
    <location>
        <begin position="68"/>
        <end position="143"/>
    </location>
</feature>
<name>A0A444UUJ7_ACIRT</name>
<evidence type="ECO:0000313" key="6">
    <source>
        <dbReference type="EMBL" id="RXM91829.1"/>
    </source>
</evidence>
<feature type="compositionally biased region" description="Low complexity" evidence="2">
    <location>
        <begin position="489"/>
        <end position="498"/>
    </location>
</feature>
<proteinExistence type="predicted"/>
<gene>
    <name evidence="6" type="ORF">EOD39_20774</name>
</gene>
<dbReference type="GO" id="GO:0045892">
    <property type="term" value="P:negative regulation of DNA-templated transcription"/>
    <property type="evidence" value="ECO:0007669"/>
    <property type="project" value="InterPro"/>
</dbReference>
<dbReference type="InterPro" id="IPR003864">
    <property type="entry name" value="CSC1/OSCA1-like_7TM"/>
</dbReference>
<feature type="region of interest" description="Disordered" evidence="2">
    <location>
        <begin position="422"/>
        <end position="498"/>
    </location>
</feature>
<evidence type="ECO:0000259" key="4">
    <source>
        <dbReference type="Pfam" id="PF02714"/>
    </source>
</evidence>
<dbReference type="GO" id="GO:0042754">
    <property type="term" value="P:negative regulation of circadian rhythm"/>
    <property type="evidence" value="ECO:0007669"/>
    <property type="project" value="InterPro"/>
</dbReference>
<dbReference type="EMBL" id="SCEB01007645">
    <property type="protein sequence ID" value="RXM91829.1"/>
    <property type="molecule type" value="Genomic_DNA"/>
</dbReference>
<evidence type="ECO:0000256" key="1">
    <source>
        <dbReference type="ARBA" id="ARBA00036634"/>
    </source>
</evidence>
<feature type="transmembrane region" description="Helical" evidence="3">
    <location>
        <begin position="286"/>
        <end position="307"/>
    </location>
</feature>
<dbReference type="InterPro" id="IPR027815">
    <property type="entry name" value="CSC1/OSCA1-like_cyt"/>
</dbReference>
<keyword evidence="3" id="KW-0812">Transmembrane</keyword>
<comment type="catalytic activity">
    <reaction evidence="1">
        <text>Ca(2+)(in) = Ca(2+)(out)</text>
        <dbReference type="Rhea" id="RHEA:29671"/>
        <dbReference type="ChEBI" id="CHEBI:29108"/>
    </reaction>
</comment>
<dbReference type="PANTHER" id="PTHR34648:SF6">
    <property type="entry name" value="CLOCK-INTERACTING PACEMAKER-RELATED"/>
    <property type="match status" value="1"/>
</dbReference>
<feature type="compositionally biased region" description="Polar residues" evidence="2">
    <location>
        <begin position="637"/>
        <end position="647"/>
    </location>
</feature>
<dbReference type="AlphaFoldDB" id="A0A444UUJ7"/>
<dbReference type="Pfam" id="PF02714">
    <property type="entry name" value="RSN1_7TM"/>
    <property type="match status" value="2"/>
</dbReference>
<feature type="transmembrane region" description="Helical" evidence="3">
    <location>
        <begin position="113"/>
        <end position="134"/>
    </location>
</feature>
<dbReference type="InterPro" id="IPR031602">
    <property type="entry name" value="CIPC"/>
</dbReference>
<evidence type="ECO:0000256" key="3">
    <source>
        <dbReference type="SAM" id="Phobius"/>
    </source>
</evidence>
<keyword evidence="3" id="KW-1133">Transmembrane helix</keyword>
<feature type="domain" description="CSC1/OSCA1-like cytosolic" evidence="5">
    <location>
        <begin position="1"/>
        <end position="57"/>
    </location>
</feature>
<accession>A0A444UUJ7</accession>
<dbReference type="PANTHER" id="PTHR34648">
    <property type="entry name" value="CLOCK-INTERACTING PACEMAKER"/>
    <property type="match status" value="1"/>
</dbReference>
<feature type="transmembrane region" description="Helical" evidence="3">
    <location>
        <begin position="230"/>
        <end position="260"/>
    </location>
</feature>
<feature type="compositionally biased region" description="Low complexity" evidence="2">
    <location>
        <begin position="461"/>
        <end position="476"/>
    </location>
</feature>
<dbReference type="GO" id="GO:0005634">
    <property type="term" value="C:nucleus"/>
    <property type="evidence" value="ECO:0007669"/>
    <property type="project" value="TreeGrafter"/>
</dbReference>
<dbReference type="Pfam" id="PF14703">
    <property type="entry name" value="PHM7_cyt"/>
    <property type="match status" value="1"/>
</dbReference>
<dbReference type="Pfam" id="PF15800">
    <property type="entry name" value="CiPC"/>
    <property type="match status" value="1"/>
</dbReference>
<evidence type="ECO:0000256" key="2">
    <source>
        <dbReference type="SAM" id="MobiDB-lite"/>
    </source>
</evidence>
<feature type="domain" description="CSC1/OSCA1-like 7TM region" evidence="4">
    <location>
        <begin position="161"/>
        <end position="297"/>
    </location>
</feature>
<reference evidence="6 7" key="1">
    <citation type="submission" date="2019-01" db="EMBL/GenBank/DDBJ databases">
        <title>Draft Genome and Complete Hox-Cluster Characterization of the Sterlet Sturgeon (Acipenser ruthenus).</title>
        <authorList>
            <person name="Wei Q."/>
        </authorList>
    </citation>
    <scope>NUCLEOTIDE SEQUENCE [LARGE SCALE GENOMIC DNA]</scope>
    <source>
        <strain evidence="6">WHYD16114868_AA</strain>
        <tissue evidence="6">Blood</tissue>
    </source>
</reference>
<feature type="region of interest" description="Disordered" evidence="2">
    <location>
        <begin position="628"/>
        <end position="647"/>
    </location>
</feature>
<keyword evidence="3" id="KW-0472">Membrane</keyword>
<evidence type="ECO:0000313" key="7">
    <source>
        <dbReference type="Proteomes" id="UP000289886"/>
    </source>
</evidence>
<dbReference type="Proteomes" id="UP000289886">
    <property type="component" value="Unassembled WGS sequence"/>
</dbReference>
<keyword evidence="7" id="KW-1185">Reference proteome</keyword>
<feature type="transmembrane region" description="Helical" evidence="3">
    <location>
        <begin position="65"/>
        <end position="92"/>
    </location>
</feature>
<organism evidence="6 7">
    <name type="scientific">Acipenser ruthenus</name>
    <name type="common">Sterlet sturgeon</name>
    <dbReference type="NCBI Taxonomy" id="7906"/>
    <lineage>
        <taxon>Eukaryota</taxon>
        <taxon>Metazoa</taxon>
        <taxon>Chordata</taxon>
        <taxon>Craniata</taxon>
        <taxon>Vertebrata</taxon>
        <taxon>Euteleostomi</taxon>
        <taxon>Actinopterygii</taxon>
        <taxon>Chondrostei</taxon>
        <taxon>Acipenseriformes</taxon>
        <taxon>Acipenseridae</taxon>
        <taxon>Acipenser</taxon>
    </lineage>
</organism>
<evidence type="ECO:0000259" key="5">
    <source>
        <dbReference type="Pfam" id="PF14703"/>
    </source>
</evidence>
<sequence length="647" mass="72260">MAFVTCQDERMTAVIVKDYGRTPCRRQLQQSSITTVVKSHKWGVQYAPAPTDIIWENLSVRGSKWWVRCIILNICLFILLFFLTTPAIIVNTMDKFNVTRPVESLRNPVVTQFFPTLLLWAFSVFLPFIVYYSAFFESHWTSLDLFFRWLFDIHFLDEADIKFQCVFLPDNGAFFVNYVITSSLIGTAMELLRVPGLVVYATRLCFAKSEAERIHVKRNQAYEFQFGLEYAWTMCIFAVSMTYSITCPIIVPFGLLYMILKHLVDRYNIYYAYVPTKLNQRIHSAAISQVIIAPILCMFWLLFFSVLRLDSSSGYLSAVENTDSEDGPKTLSKSVGSMPQPAQVAVLGGAFPGLSPVIVMNNVLLKQPNNAVPQNKLWAFQPQVVFLQPVVSNATARQELLKEKKQRSGNYLPILKSYPKIAPHPGESCTEKSGSSSACEDRAAATKHRHSREKTETGWESTASTASCSQSSIMSTGSSPQQSQADAPGSLLESGSESVLNSQDELSTVCPAAPPCPSPALKANGLSSALPASDHLDAESKREGSVSNQCDKKSKRKRFCNTYNILCKSGLLGIALRTKELIRQNRKMQSELDRLKEQTNLFVEAIKSGHPQVWSKLQLSMFESGPPACVTKESNADKTNQNDLALD</sequence>
<dbReference type="GO" id="GO:0016020">
    <property type="term" value="C:membrane"/>
    <property type="evidence" value="ECO:0007669"/>
    <property type="project" value="InterPro"/>
</dbReference>
<comment type="caution">
    <text evidence="6">The sequence shown here is derived from an EMBL/GenBank/DDBJ whole genome shotgun (WGS) entry which is preliminary data.</text>
</comment>